<dbReference type="OrthoDB" id="2737573at2759"/>
<protein>
    <submittedName>
        <fullName evidence="1">Uncharacterized protein</fullName>
    </submittedName>
</protein>
<evidence type="ECO:0000313" key="1">
    <source>
        <dbReference type="EMBL" id="KAF9456717.1"/>
    </source>
</evidence>
<proteinExistence type="predicted"/>
<accession>A0A9P5XUA9</accession>
<organism evidence="1 2">
    <name type="scientific">Collybia nuda</name>
    <dbReference type="NCBI Taxonomy" id="64659"/>
    <lineage>
        <taxon>Eukaryota</taxon>
        <taxon>Fungi</taxon>
        <taxon>Dikarya</taxon>
        <taxon>Basidiomycota</taxon>
        <taxon>Agaricomycotina</taxon>
        <taxon>Agaricomycetes</taxon>
        <taxon>Agaricomycetidae</taxon>
        <taxon>Agaricales</taxon>
        <taxon>Tricholomatineae</taxon>
        <taxon>Clitocybaceae</taxon>
        <taxon>Collybia</taxon>
    </lineage>
</organism>
<dbReference type="AlphaFoldDB" id="A0A9P5XUA9"/>
<name>A0A9P5XUA9_9AGAR</name>
<evidence type="ECO:0000313" key="2">
    <source>
        <dbReference type="Proteomes" id="UP000807353"/>
    </source>
</evidence>
<keyword evidence="2" id="KW-1185">Reference proteome</keyword>
<comment type="caution">
    <text evidence="1">The sequence shown here is derived from an EMBL/GenBank/DDBJ whole genome shotgun (WGS) entry which is preliminary data.</text>
</comment>
<sequence length="60" mass="7014">MAARAVASSQERDMRRVQIHLPRSYLTKDGEDVRTISMGEDINQFVHRYYLESVDLKTND</sequence>
<gene>
    <name evidence="1" type="ORF">BDZ94DRAFT_1275010</name>
</gene>
<dbReference type="EMBL" id="MU150407">
    <property type="protein sequence ID" value="KAF9456717.1"/>
    <property type="molecule type" value="Genomic_DNA"/>
</dbReference>
<reference evidence="1" key="1">
    <citation type="submission" date="2020-11" db="EMBL/GenBank/DDBJ databases">
        <authorList>
            <consortium name="DOE Joint Genome Institute"/>
            <person name="Ahrendt S."/>
            <person name="Riley R."/>
            <person name="Andreopoulos W."/>
            <person name="Labutti K."/>
            <person name="Pangilinan J."/>
            <person name="Ruiz-Duenas F.J."/>
            <person name="Barrasa J.M."/>
            <person name="Sanchez-Garcia M."/>
            <person name="Camarero S."/>
            <person name="Miyauchi S."/>
            <person name="Serrano A."/>
            <person name="Linde D."/>
            <person name="Babiker R."/>
            <person name="Drula E."/>
            <person name="Ayuso-Fernandez I."/>
            <person name="Pacheco R."/>
            <person name="Padilla G."/>
            <person name="Ferreira P."/>
            <person name="Barriuso J."/>
            <person name="Kellner H."/>
            <person name="Castanera R."/>
            <person name="Alfaro M."/>
            <person name="Ramirez L."/>
            <person name="Pisabarro A.G."/>
            <person name="Kuo A."/>
            <person name="Tritt A."/>
            <person name="Lipzen A."/>
            <person name="He G."/>
            <person name="Yan M."/>
            <person name="Ng V."/>
            <person name="Cullen D."/>
            <person name="Martin F."/>
            <person name="Rosso M.-N."/>
            <person name="Henrissat B."/>
            <person name="Hibbett D."/>
            <person name="Martinez A.T."/>
            <person name="Grigoriev I.V."/>
        </authorList>
    </citation>
    <scope>NUCLEOTIDE SEQUENCE</scope>
    <source>
        <strain evidence="1">CBS 247.69</strain>
    </source>
</reference>
<dbReference type="Proteomes" id="UP000807353">
    <property type="component" value="Unassembled WGS sequence"/>
</dbReference>